<dbReference type="Proteomes" id="UP001212152">
    <property type="component" value="Unassembled WGS sequence"/>
</dbReference>
<evidence type="ECO:0000256" key="1">
    <source>
        <dbReference type="SAM" id="MobiDB-lite"/>
    </source>
</evidence>
<feature type="compositionally biased region" description="Polar residues" evidence="1">
    <location>
        <begin position="1"/>
        <end position="28"/>
    </location>
</feature>
<evidence type="ECO:0000313" key="3">
    <source>
        <dbReference type="Proteomes" id="UP001212152"/>
    </source>
</evidence>
<reference evidence="2" key="1">
    <citation type="submission" date="2020-05" db="EMBL/GenBank/DDBJ databases">
        <title>Phylogenomic resolution of chytrid fungi.</title>
        <authorList>
            <person name="Stajich J.E."/>
            <person name="Amses K."/>
            <person name="Simmons R."/>
            <person name="Seto K."/>
            <person name="Myers J."/>
            <person name="Bonds A."/>
            <person name="Quandt C.A."/>
            <person name="Barry K."/>
            <person name="Liu P."/>
            <person name="Grigoriev I."/>
            <person name="Longcore J.E."/>
            <person name="James T.Y."/>
        </authorList>
    </citation>
    <scope>NUCLEOTIDE SEQUENCE</scope>
    <source>
        <strain evidence="2">JEL0379</strain>
    </source>
</reference>
<dbReference type="AlphaFoldDB" id="A0AAD5TJC9"/>
<accession>A0AAD5TJC9</accession>
<evidence type="ECO:0000313" key="2">
    <source>
        <dbReference type="EMBL" id="KAJ3178213.1"/>
    </source>
</evidence>
<dbReference type="EMBL" id="JADGJQ010000028">
    <property type="protein sequence ID" value="KAJ3178213.1"/>
    <property type="molecule type" value="Genomic_DNA"/>
</dbReference>
<comment type="caution">
    <text evidence="2">The sequence shown here is derived from an EMBL/GenBank/DDBJ whole genome shotgun (WGS) entry which is preliminary data.</text>
</comment>
<name>A0AAD5TJC9_9FUNG</name>
<feature type="region of interest" description="Disordered" evidence="1">
    <location>
        <begin position="54"/>
        <end position="87"/>
    </location>
</feature>
<protein>
    <submittedName>
        <fullName evidence="2">Uncharacterized protein</fullName>
    </submittedName>
</protein>
<feature type="region of interest" description="Disordered" evidence="1">
    <location>
        <begin position="1"/>
        <end position="31"/>
    </location>
</feature>
<keyword evidence="3" id="KW-1185">Reference proteome</keyword>
<sequence length="367" mass="39764">MDTSALPSPPATSAQYQSEIRTSTTSPPRQAVVRKSFSSLADMLVATVDAAGSAAGADNETNLTAATEHGQPKQGDAKTEPRQQELTGLGFSVRPYDGDAFSDFKGGNLQTTVGTPRRESSAVTRPVKRNKDKPLPLKAVRSEATSAAAAPPTAALLSKRRDVAPPRHIKPAAFVALPPLRSRRGCLGISNRWTFAGSAYEDKLRALGMTKAGTAGLQWGERVIEYPGENGPAHLYTSRCPPREVGSPDVVDGHHPMAYPSYPHSMKQVLSLEPNSWDNTEPPRPHAPAFLQVPRATQPTDAFPTRYGTNTEWPHNSFVTVQAEPSSHYYMGEKERLRKAGWIDTERGRKRGVAKVPGAHLEVVPTY</sequence>
<gene>
    <name evidence="2" type="ORF">HDU87_003765</name>
</gene>
<feature type="region of interest" description="Disordered" evidence="1">
    <location>
        <begin position="103"/>
        <end position="134"/>
    </location>
</feature>
<proteinExistence type="predicted"/>
<organism evidence="2 3">
    <name type="scientific">Geranomyces variabilis</name>
    <dbReference type="NCBI Taxonomy" id="109894"/>
    <lineage>
        <taxon>Eukaryota</taxon>
        <taxon>Fungi</taxon>
        <taxon>Fungi incertae sedis</taxon>
        <taxon>Chytridiomycota</taxon>
        <taxon>Chytridiomycota incertae sedis</taxon>
        <taxon>Chytridiomycetes</taxon>
        <taxon>Spizellomycetales</taxon>
        <taxon>Powellomycetaceae</taxon>
        <taxon>Geranomyces</taxon>
    </lineage>
</organism>